<dbReference type="PANTHER" id="PTHR10569">
    <property type="entry name" value="GLYCOGEN DEBRANCHING ENZYME"/>
    <property type="match status" value="1"/>
</dbReference>
<evidence type="ECO:0000259" key="2">
    <source>
        <dbReference type="Pfam" id="PF12439"/>
    </source>
</evidence>
<dbReference type="GO" id="GO:0004134">
    <property type="term" value="F:4-alpha-glucanotransferase activity"/>
    <property type="evidence" value="ECO:0007669"/>
    <property type="project" value="InterPro"/>
</dbReference>
<dbReference type="EMBL" id="QPIZ01000006">
    <property type="protein sequence ID" value="RCW37382.1"/>
    <property type="molecule type" value="Genomic_DNA"/>
</dbReference>
<sequence length="645" mass="74379">MTYFQLEKDRLVNLEYSLYREILRTNRAGSYCSTTIIGCNTRKYHGLLVCPLEQLGGDHFVLLSSLDLSVEQHGQVFNLGIHKYQGSHYEPKGHKYLTKFEIDDIPKRYYRVGGVILSTEMVLVENEEQLLFKVTLEDAHSPTRLRFKPFLAFRSVNELTFRNMDANTRYQEVDNGISVKMYEGLPTLFMQSSKQIEFIPVPDWYLGVEYLKEQHRGYPFKEDLFVPGYFEAEIKKGESIVMSAGTSESRPNGLKAKFTREKKKRIPRDSMIDNLLNSGQQFLFSRGKDVRLMAGYHWYKERHRDTLLALPGLSYYQENKEVYKSILQYIAGEISEKYLSKNKNLLSRDIDVPLWFFWTVRQCRTNCSPPEVWEKYKGMMKAVLDHYQKMEGESMRMEANGLLYARKEGVPLTWMEAVIDGQPVTWRPGLTVELNALWYNALSFYAFLAKEANEPEEGAPYADLAERVKNSFVEVFWNAEDEFLYDYVEGEYRDTSIRPNQLIAAAMPYSPLTVEQRKAIVDVVKKELLTPRGIRTLSPQDPKYKGVYDGNAQQRDLALHQGTVYPWLAAFFAEAYLDIHKQGGLSFVKRMLEGFEEEMGNHCVGTISECFNGNPPHVGKGAVSMAWNVGGVLSIINLIEKYSNL</sequence>
<feature type="domain" description="Glycogen debranching enzyme C-terminal" evidence="1">
    <location>
        <begin position="279"/>
        <end position="633"/>
    </location>
</feature>
<organism evidence="3 4">
    <name type="scientific">Marinilabilia salmonicolor</name>
    <dbReference type="NCBI Taxonomy" id="989"/>
    <lineage>
        <taxon>Bacteria</taxon>
        <taxon>Pseudomonadati</taxon>
        <taxon>Bacteroidota</taxon>
        <taxon>Bacteroidia</taxon>
        <taxon>Marinilabiliales</taxon>
        <taxon>Marinilabiliaceae</taxon>
        <taxon>Marinilabilia</taxon>
    </lineage>
</organism>
<reference evidence="3 4" key="1">
    <citation type="submission" date="2018-07" db="EMBL/GenBank/DDBJ databases">
        <title>Freshwater and sediment microbial communities from various areas in North America, analyzing microbe dynamics in response to fracking.</title>
        <authorList>
            <person name="Lamendella R."/>
        </authorList>
    </citation>
    <scope>NUCLEOTIDE SEQUENCE [LARGE SCALE GENOMIC DNA]</scope>
    <source>
        <strain evidence="3 4">160A</strain>
    </source>
</reference>
<evidence type="ECO:0000259" key="1">
    <source>
        <dbReference type="Pfam" id="PF06202"/>
    </source>
</evidence>
<dbReference type="Proteomes" id="UP000252733">
    <property type="component" value="Unassembled WGS sequence"/>
</dbReference>
<gene>
    <name evidence="3" type="ORF">DFO77_10675</name>
</gene>
<keyword evidence="4" id="KW-1185">Reference proteome</keyword>
<dbReference type="InterPro" id="IPR032790">
    <property type="entry name" value="GDE_C"/>
</dbReference>
<accession>A0A368V8F7</accession>
<comment type="caution">
    <text evidence="3">The sequence shown here is derived from an EMBL/GenBank/DDBJ whole genome shotgun (WGS) entry which is preliminary data.</text>
</comment>
<protein>
    <submittedName>
        <fullName evidence="3">Putative glycogen debranching enzyme</fullName>
    </submittedName>
</protein>
<dbReference type="Pfam" id="PF12439">
    <property type="entry name" value="GDE_N"/>
    <property type="match status" value="1"/>
</dbReference>
<dbReference type="GO" id="GO:0005980">
    <property type="term" value="P:glycogen catabolic process"/>
    <property type="evidence" value="ECO:0007669"/>
    <property type="project" value="InterPro"/>
</dbReference>
<dbReference type="InterPro" id="IPR010401">
    <property type="entry name" value="AGL/Gdb1"/>
</dbReference>
<dbReference type="InterPro" id="IPR024742">
    <property type="entry name" value="Glycogen_debranch_N"/>
</dbReference>
<name>A0A368V8F7_9BACT</name>
<dbReference type="Pfam" id="PF06202">
    <property type="entry name" value="GDE_C"/>
    <property type="match status" value="1"/>
</dbReference>
<dbReference type="InterPro" id="IPR008928">
    <property type="entry name" value="6-hairpin_glycosidase_sf"/>
</dbReference>
<dbReference type="GO" id="GO:0004135">
    <property type="term" value="F:amylo-alpha-1,6-glucosidase activity"/>
    <property type="evidence" value="ECO:0007669"/>
    <property type="project" value="InterPro"/>
</dbReference>
<evidence type="ECO:0000313" key="4">
    <source>
        <dbReference type="Proteomes" id="UP000252733"/>
    </source>
</evidence>
<dbReference type="AlphaFoldDB" id="A0A368V8F7"/>
<feature type="domain" description="Glycogen debranching enzyme bacterial and archaeal type N-terminal" evidence="2">
    <location>
        <begin position="20"/>
        <end position="240"/>
    </location>
</feature>
<dbReference type="PANTHER" id="PTHR10569:SF2">
    <property type="entry name" value="GLYCOGEN DEBRANCHING ENZYME"/>
    <property type="match status" value="1"/>
</dbReference>
<dbReference type="InterPro" id="IPR012341">
    <property type="entry name" value="6hp_glycosidase-like_sf"/>
</dbReference>
<dbReference type="SUPFAM" id="SSF48208">
    <property type="entry name" value="Six-hairpin glycosidases"/>
    <property type="match status" value="1"/>
</dbReference>
<evidence type="ECO:0000313" key="3">
    <source>
        <dbReference type="EMBL" id="RCW37382.1"/>
    </source>
</evidence>
<proteinExistence type="predicted"/>
<dbReference type="Gene3D" id="1.50.10.10">
    <property type="match status" value="1"/>
</dbReference>
<dbReference type="RefSeq" id="WP_114436674.1">
    <property type="nucleotide sequence ID" value="NZ_QPIZ01000006.1"/>
</dbReference>